<dbReference type="SMART" id="SM00749">
    <property type="entry name" value="BON"/>
    <property type="match status" value="3"/>
</dbReference>
<dbReference type="AlphaFoldDB" id="A0A7W7ZJZ6"/>
<gene>
    <name evidence="3" type="ORF">HDF16_005695</name>
</gene>
<evidence type="ECO:0000313" key="3">
    <source>
        <dbReference type="EMBL" id="MBB5060959.1"/>
    </source>
</evidence>
<dbReference type="PANTHER" id="PTHR34606:SF4">
    <property type="entry name" value="OUTER MEMBRANE LIPOPROTEIN DOLP"/>
    <property type="match status" value="1"/>
</dbReference>
<reference evidence="3 4" key="1">
    <citation type="submission" date="2020-08" db="EMBL/GenBank/DDBJ databases">
        <title>Genomic Encyclopedia of Type Strains, Phase IV (KMG-V): Genome sequencing to study the core and pangenomes of soil and plant-associated prokaryotes.</title>
        <authorList>
            <person name="Whitman W."/>
        </authorList>
    </citation>
    <scope>NUCLEOTIDE SEQUENCE [LARGE SCALE GENOMIC DNA]</scope>
    <source>
        <strain evidence="3 4">M8UP14</strain>
    </source>
</reference>
<proteinExistence type="predicted"/>
<dbReference type="InterPro" id="IPR007055">
    <property type="entry name" value="BON_dom"/>
</dbReference>
<dbReference type="Proteomes" id="UP000540989">
    <property type="component" value="Unassembled WGS sequence"/>
</dbReference>
<comment type="caution">
    <text evidence="3">The sequence shown here is derived from an EMBL/GenBank/DDBJ whole genome shotgun (WGS) entry which is preliminary data.</text>
</comment>
<evidence type="ECO:0000259" key="2">
    <source>
        <dbReference type="PROSITE" id="PS50914"/>
    </source>
</evidence>
<dbReference type="InterPro" id="IPR051686">
    <property type="entry name" value="Lipoprotein_DolP"/>
</dbReference>
<dbReference type="PANTHER" id="PTHR34606">
    <property type="entry name" value="BON DOMAIN-CONTAINING PROTEIN"/>
    <property type="match status" value="1"/>
</dbReference>
<accession>A0A7W7ZJZ6</accession>
<evidence type="ECO:0000256" key="1">
    <source>
        <dbReference type="ARBA" id="ARBA00022729"/>
    </source>
</evidence>
<sequence>MNTASMMKSNVEQELRWDPSVHAEKIGVSVNMGVVELDGHVGSFYEKWAAEQAALRVINVSSVASEIIVDLPLDGVRTDEDIASAASSHFNWNLLVPNTIKVQVAKGYVTLSGTTEWQYQREEAERVIRSLSGVTDVSNNIELKPKVSANGVKVKIEEALKRDAQIEAKNVEVETAGNIVTLRGHVHSWREREDAEHAAFGAPGVTGVVNLLTVSH</sequence>
<keyword evidence="4" id="KW-1185">Reference proteome</keyword>
<dbReference type="Gene3D" id="3.30.1340.30">
    <property type="match status" value="3"/>
</dbReference>
<dbReference type="Pfam" id="PF04972">
    <property type="entry name" value="BON"/>
    <property type="match status" value="3"/>
</dbReference>
<organism evidence="3 4">
    <name type="scientific">Granulicella aggregans</name>
    <dbReference type="NCBI Taxonomy" id="474949"/>
    <lineage>
        <taxon>Bacteria</taxon>
        <taxon>Pseudomonadati</taxon>
        <taxon>Acidobacteriota</taxon>
        <taxon>Terriglobia</taxon>
        <taxon>Terriglobales</taxon>
        <taxon>Acidobacteriaceae</taxon>
        <taxon>Granulicella</taxon>
    </lineage>
</organism>
<keyword evidence="1" id="KW-0732">Signal</keyword>
<evidence type="ECO:0000313" key="4">
    <source>
        <dbReference type="Proteomes" id="UP000540989"/>
    </source>
</evidence>
<feature type="domain" description="BON" evidence="2">
    <location>
        <begin position="148"/>
        <end position="216"/>
    </location>
</feature>
<name>A0A7W7ZJZ6_9BACT</name>
<dbReference type="PROSITE" id="PS50914">
    <property type="entry name" value="BON"/>
    <property type="match status" value="3"/>
</dbReference>
<dbReference type="InterPro" id="IPR014004">
    <property type="entry name" value="Transpt-assoc_nodulatn_dom_bac"/>
</dbReference>
<feature type="domain" description="BON" evidence="2">
    <location>
        <begin position="78"/>
        <end position="145"/>
    </location>
</feature>
<dbReference type="EMBL" id="JACHIP010000023">
    <property type="protein sequence ID" value="MBB5060959.1"/>
    <property type="molecule type" value="Genomic_DNA"/>
</dbReference>
<protein>
    <submittedName>
        <fullName evidence="3">Osmotically-inducible protein OsmY</fullName>
    </submittedName>
</protein>
<dbReference type="RefSeq" id="WP_184223577.1">
    <property type="nucleotide sequence ID" value="NZ_JACHIP010000023.1"/>
</dbReference>
<feature type="domain" description="BON" evidence="2">
    <location>
        <begin position="3"/>
        <end position="71"/>
    </location>
</feature>